<gene>
    <name evidence="1" type="ORF">PCOR1329_LOCUS83797</name>
</gene>
<organism evidence="1 2">
    <name type="scientific">Prorocentrum cordatum</name>
    <dbReference type="NCBI Taxonomy" id="2364126"/>
    <lineage>
        <taxon>Eukaryota</taxon>
        <taxon>Sar</taxon>
        <taxon>Alveolata</taxon>
        <taxon>Dinophyceae</taxon>
        <taxon>Prorocentrales</taxon>
        <taxon>Prorocentraceae</taxon>
        <taxon>Prorocentrum</taxon>
    </lineage>
</organism>
<evidence type="ECO:0008006" key="3">
    <source>
        <dbReference type="Google" id="ProtNLM"/>
    </source>
</evidence>
<evidence type="ECO:0000313" key="1">
    <source>
        <dbReference type="EMBL" id="CAK0909363.1"/>
    </source>
</evidence>
<reference evidence="1" key="1">
    <citation type="submission" date="2023-10" db="EMBL/GenBank/DDBJ databases">
        <authorList>
            <person name="Chen Y."/>
            <person name="Shah S."/>
            <person name="Dougan E. K."/>
            <person name="Thang M."/>
            <person name="Chan C."/>
        </authorList>
    </citation>
    <scope>NUCLEOTIDE SEQUENCE [LARGE SCALE GENOMIC DNA]</scope>
</reference>
<keyword evidence="2" id="KW-1185">Reference proteome</keyword>
<dbReference type="Proteomes" id="UP001189429">
    <property type="component" value="Unassembled WGS sequence"/>
</dbReference>
<dbReference type="EMBL" id="CAUYUJ010022182">
    <property type="protein sequence ID" value="CAK0909363.1"/>
    <property type="molecule type" value="Genomic_DNA"/>
</dbReference>
<proteinExistence type="predicted"/>
<sequence>MRRIDSFEQPERSNEVHCDVARSSDFSLVSYHSVIARRCRLHFGNFSNADAESPGLRILTVWNDRYRGRGSAMATVWCVDWLEDWRRHRLGQAGASAVYQCTSSAQPVGRDVGPSFGAA</sequence>
<protein>
    <recommendedName>
        <fullName evidence="3">GNAT family N-acetyltransferase</fullName>
    </recommendedName>
</protein>
<comment type="caution">
    <text evidence="1">The sequence shown here is derived from an EMBL/GenBank/DDBJ whole genome shotgun (WGS) entry which is preliminary data.</text>
</comment>
<name>A0ABN9YAA8_9DINO</name>
<accession>A0ABN9YAA8</accession>
<evidence type="ECO:0000313" key="2">
    <source>
        <dbReference type="Proteomes" id="UP001189429"/>
    </source>
</evidence>